<dbReference type="HOGENOM" id="CLU_129304_0_0_11"/>
<dbReference type="Proteomes" id="UP000000328">
    <property type="component" value="Chromosome"/>
</dbReference>
<feature type="transmembrane region" description="Helical" evidence="1">
    <location>
        <begin position="145"/>
        <end position="167"/>
    </location>
</feature>
<keyword evidence="1" id="KW-1133">Transmembrane helix</keyword>
<dbReference type="GeneID" id="92876028"/>
<dbReference type="Pfam" id="PF20108">
    <property type="entry name" value="DUF6498"/>
    <property type="match status" value="1"/>
</dbReference>
<dbReference type="PATRIC" id="fig|749927.5.peg.8745"/>
<dbReference type="OrthoDB" id="8896802at2"/>
<dbReference type="AlphaFoldDB" id="A0A0H3DIT5"/>
<proteinExistence type="predicted"/>
<feature type="transmembrane region" description="Helical" evidence="1">
    <location>
        <begin position="42"/>
        <end position="60"/>
    </location>
</feature>
<keyword evidence="1" id="KW-0472">Membrane</keyword>
<keyword evidence="1" id="KW-0812">Transmembrane</keyword>
<feature type="transmembrane region" description="Helical" evidence="1">
    <location>
        <begin position="66"/>
        <end position="90"/>
    </location>
</feature>
<feature type="transmembrane region" description="Helical" evidence="1">
    <location>
        <begin position="111"/>
        <end position="133"/>
    </location>
</feature>
<protein>
    <submittedName>
        <fullName evidence="2">Uncharacterized protein</fullName>
    </submittedName>
</protein>
<evidence type="ECO:0000313" key="2">
    <source>
        <dbReference type="EMBL" id="ADJ50117.1"/>
    </source>
</evidence>
<name>A0A0H3DIT5_AMYMU</name>
<sequence length="182" mass="20468">MTEQPGRLAAYWERQLDRLEEGERKRARHLPGRRTRKHRRPLVVVLVVADLTMIAGATRFKVAPEWVFAAFWLSGLVAGGFAFLTLRVLTGRMSNSFSRLLDEREREWRHRVTYIGYQALSYLMVIALLYGLFIGGTENGGLRGAMMLSALLVTGTTIPAVVLGWSLPDDDPEDFEEGMGNA</sequence>
<dbReference type="EMBL" id="CP002000">
    <property type="protein sequence ID" value="ADJ50117.1"/>
    <property type="molecule type" value="Genomic_DNA"/>
</dbReference>
<dbReference type="RefSeq" id="WP_013230148.1">
    <property type="nucleotide sequence ID" value="NC_014318.1"/>
</dbReference>
<gene>
    <name evidence="2" type="ordered locus">AMED_8421</name>
</gene>
<dbReference type="KEGG" id="amd:AMED_8421"/>
<dbReference type="InterPro" id="IPR045466">
    <property type="entry name" value="DUF6498"/>
</dbReference>
<reference evidence="2 3" key="1">
    <citation type="journal article" date="2010" name="Cell Res.">
        <title>Complete genome sequence of the rifamycin SV-producing Amycolatopsis mediterranei U32 revealed its genetic characteristics in phylogeny and metabolism.</title>
        <authorList>
            <person name="Zhao W."/>
            <person name="Zhong Y."/>
            <person name="Yuan H."/>
            <person name="Wang J."/>
            <person name="Zheng H."/>
            <person name="Wang Y."/>
            <person name="Cen X."/>
            <person name="Xu F."/>
            <person name="Bai J."/>
            <person name="Han X."/>
            <person name="Lu G."/>
            <person name="Zhu Y."/>
            <person name="Shao Z."/>
            <person name="Yan H."/>
            <person name="Li C."/>
            <person name="Peng N."/>
            <person name="Zhang Z."/>
            <person name="Zhang Y."/>
            <person name="Lin W."/>
            <person name="Fan Y."/>
            <person name="Qin Z."/>
            <person name="Hu Y."/>
            <person name="Zhu B."/>
            <person name="Wang S."/>
            <person name="Ding X."/>
            <person name="Zhao G.P."/>
        </authorList>
    </citation>
    <scope>NUCLEOTIDE SEQUENCE [LARGE SCALE GENOMIC DNA]</scope>
    <source>
        <strain evidence="3">U-32</strain>
    </source>
</reference>
<evidence type="ECO:0000313" key="3">
    <source>
        <dbReference type="Proteomes" id="UP000000328"/>
    </source>
</evidence>
<dbReference type="eggNOG" id="ENOG5033W54">
    <property type="taxonomic scope" value="Bacteria"/>
</dbReference>
<evidence type="ECO:0000256" key="1">
    <source>
        <dbReference type="SAM" id="Phobius"/>
    </source>
</evidence>
<organism evidence="2 3">
    <name type="scientific">Amycolatopsis mediterranei (strain U-32)</name>
    <dbReference type="NCBI Taxonomy" id="749927"/>
    <lineage>
        <taxon>Bacteria</taxon>
        <taxon>Bacillati</taxon>
        <taxon>Actinomycetota</taxon>
        <taxon>Actinomycetes</taxon>
        <taxon>Pseudonocardiales</taxon>
        <taxon>Pseudonocardiaceae</taxon>
        <taxon>Amycolatopsis</taxon>
    </lineage>
</organism>
<accession>A0A0H3DIT5</accession>